<reference evidence="1 2" key="1">
    <citation type="submission" date="2019-09" db="EMBL/GenBank/DDBJ databases">
        <title>A chromosome-level genome assembly of the Chinese tupelo Nyssa sinensis.</title>
        <authorList>
            <person name="Yang X."/>
            <person name="Kang M."/>
            <person name="Yang Y."/>
            <person name="Xiong H."/>
            <person name="Wang M."/>
            <person name="Zhang Z."/>
            <person name="Wang Z."/>
            <person name="Wu H."/>
            <person name="Ma T."/>
            <person name="Liu J."/>
            <person name="Xi Z."/>
        </authorList>
    </citation>
    <scope>NUCLEOTIDE SEQUENCE [LARGE SCALE GENOMIC DNA]</scope>
    <source>
        <strain evidence="1">J267</strain>
        <tissue evidence="1">Leaf</tissue>
    </source>
</reference>
<evidence type="ECO:0000313" key="1">
    <source>
        <dbReference type="EMBL" id="KAA8529963.1"/>
    </source>
</evidence>
<dbReference type="AlphaFoldDB" id="A0A5J5AG42"/>
<evidence type="ECO:0000313" key="2">
    <source>
        <dbReference type="Proteomes" id="UP000325577"/>
    </source>
</evidence>
<organism evidence="1 2">
    <name type="scientific">Nyssa sinensis</name>
    <dbReference type="NCBI Taxonomy" id="561372"/>
    <lineage>
        <taxon>Eukaryota</taxon>
        <taxon>Viridiplantae</taxon>
        <taxon>Streptophyta</taxon>
        <taxon>Embryophyta</taxon>
        <taxon>Tracheophyta</taxon>
        <taxon>Spermatophyta</taxon>
        <taxon>Magnoliopsida</taxon>
        <taxon>eudicotyledons</taxon>
        <taxon>Gunneridae</taxon>
        <taxon>Pentapetalae</taxon>
        <taxon>asterids</taxon>
        <taxon>Cornales</taxon>
        <taxon>Nyssaceae</taxon>
        <taxon>Nyssa</taxon>
    </lineage>
</organism>
<dbReference type="EMBL" id="CM018044">
    <property type="protein sequence ID" value="KAA8529963.1"/>
    <property type="molecule type" value="Genomic_DNA"/>
</dbReference>
<accession>A0A5J5AG42</accession>
<gene>
    <name evidence="1" type="ORF">F0562_034433</name>
</gene>
<dbReference type="Proteomes" id="UP000325577">
    <property type="component" value="Linkage Group LG20"/>
</dbReference>
<protein>
    <submittedName>
        <fullName evidence="1">Uncharacterized protein</fullName>
    </submittedName>
</protein>
<keyword evidence="2" id="KW-1185">Reference proteome</keyword>
<name>A0A5J5AG42_9ASTE</name>
<sequence>MIVFLYRGNNVVLWLRETGIADSRAHFCQNRRSDSWGEILGATLGGVRQWLPALHCDDEDLASLFLSALDSIFFPAIPSSSPRLYTPDRRSISAGCQML</sequence>
<proteinExistence type="predicted"/>